<dbReference type="OrthoDB" id="6049351at2759"/>
<evidence type="ECO:0000256" key="3">
    <source>
        <dbReference type="ARBA" id="ARBA00011233"/>
    </source>
</evidence>
<dbReference type="AlphaFoldDB" id="A0A8S3T1V4"/>
<dbReference type="InterPro" id="IPR051941">
    <property type="entry name" value="BG_Antigen-Binding_Lectin"/>
</dbReference>
<dbReference type="GO" id="GO:0046872">
    <property type="term" value="F:metal ion binding"/>
    <property type="evidence" value="ECO:0007669"/>
    <property type="project" value="UniProtKB-KW"/>
</dbReference>
<dbReference type="Pfam" id="PF00024">
    <property type="entry name" value="PAN_1"/>
    <property type="match status" value="1"/>
</dbReference>
<evidence type="ECO:0000313" key="11">
    <source>
        <dbReference type="Proteomes" id="UP000683360"/>
    </source>
</evidence>
<protein>
    <recommendedName>
        <fullName evidence="9">F5/8 type C domain-containing protein</fullName>
    </recommendedName>
</protein>
<dbReference type="GO" id="GO:0001868">
    <property type="term" value="P:regulation of complement activation, lectin pathway"/>
    <property type="evidence" value="ECO:0007669"/>
    <property type="project" value="UniProtKB-ARBA"/>
</dbReference>
<dbReference type="PANTHER" id="PTHR45713:SF6">
    <property type="entry name" value="F5_8 TYPE C DOMAIN-CONTAINING PROTEIN"/>
    <property type="match status" value="1"/>
</dbReference>
<evidence type="ECO:0000256" key="2">
    <source>
        <dbReference type="ARBA" id="ARBA00010147"/>
    </source>
</evidence>
<keyword evidence="7" id="KW-1015">Disulfide bond</keyword>
<dbReference type="EMBL" id="CAJPWZ010001823">
    <property type="protein sequence ID" value="CAG2224909.1"/>
    <property type="molecule type" value="Genomic_DNA"/>
</dbReference>
<comment type="subunit">
    <text evidence="3">Homotrimer.</text>
</comment>
<keyword evidence="5" id="KW-0430">Lectin</keyword>
<name>A0A8S3T1V4_MYTED</name>
<evidence type="ECO:0000259" key="9">
    <source>
        <dbReference type="PROSITE" id="PS50022"/>
    </source>
</evidence>
<accession>A0A8S3T1V4</accession>
<dbReference type="Pfam" id="PF22633">
    <property type="entry name" value="F5_F8_type_C_2"/>
    <property type="match status" value="1"/>
</dbReference>
<comment type="function">
    <text evidence="1">Acts as a defensive agent. Recognizes blood group fucosylated oligosaccharides including A, B, H and Lewis B-type antigens. Does not recognize Lewis A antigen and has low affinity for monovalent haptens.</text>
</comment>
<dbReference type="InterPro" id="IPR008979">
    <property type="entry name" value="Galactose-bd-like_sf"/>
</dbReference>
<keyword evidence="4" id="KW-0479">Metal-binding</keyword>
<dbReference type="PROSITE" id="PS50022">
    <property type="entry name" value="FA58C_3"/>
    <property type="match status" value="1"/>
</dbReference>
<evidence type="ECO:0000256" key="1">
    <source>
        <dbReference type="ARBA" id="ARBA00002219"/>
    </source>
</evidence>
<proteinExistence type="inferred from homology"/>
<gene>
    <name evidence="10" type="ORF">MEDL_38060</name>
</gene>
<dbReference type="GO" id="GO:0010185">
    <property type="term" value="P:regulation of cellular defense response"/>
    <property type="evidence" value="ECO:0007669"/>
    <property type="project" value="UniProtKB-ARBA"/>
</dbReference>
<evidence type="ECO:0000256" key="7">
    <source>
        <dbReference type="ARBA" id="ARBA00023157"/>
    </source>
</evidence>
<evidence type="ECO:0000256" key="8">
    <source>
        <dbReference type="SAM" id="SignalP"/>
    </source>
</evidence>
<dbReference type="Gene3D" id="2.60.120.260">
    <property type="entry name" value="Galactose-binding domain-like"/>
    <property type="match status" value="1"/>
</dbReference>
<reference evidence="10" key="1">
    <citation type="submission" date="2021-03" db="EMBL/GenBank/DDBJ databases">
        <authorList>
            <person name="Bekaert M."/>
        </authorList>
    </citation>
    <scope>NUCLEOTIDE SEQUENCE</scope>
</reference>
<dbReference type="Proteomes" id="UP000683360">
    <property type="component" value="Unassembled WGS sequence"/>
</dbReference>
<evidence type="ECO:0000256" key="4">
    <source>
        <dbReference type="ARBA" id="ARBA00022723"/>
    </source>
</evidence>
<feature type="signal peptide" evidence="8">
    <location>
        <begin position="1"/>
        <end position="21"/>
    </location>
</feature>
<comment type="similarity">
    <text evidence="2">Belongs to the fucolectin family.</text>
</comment>
<evidence type="ECO:0000313" key="10">
    <source>
        <dbReference type="EMBL" id="CAG2224909.1"/>
    </source>
</evidence>
<organism evidence="10 11">
    <name type="scientific">Mytilus edulis</name>
    <name type="common">Blue mussel</name>
    <dbReference type="NCBI Taxonomy" id="6550"/>
    <lineage>
        <taxon>Eukaryota</taxon>
        <taxon>Metazoa</taxon>
        <taxon>Spiralia</taxon>
        <taxon>Lophotrochozoa</taxon>
        <taxon>Mollusca</taxon>
        <taxon>Bivalvia</taxon>
        <taxon>Autobranchia</taxon>
        <taxon>Pteriomorphia</taxon>
        <taxon>Mytilida</taxon>
        <taxon>Mytiloidea</taxon>
        <taxon>Mytilidae</taxon>
        <taxon>Mytilinae</taxon>
        <taxon>Mytilus</taxon>
    </lineage>
</organism>
<dbReference type="InterPro" id="IPR003609">
    <property type="entry name" value="Pan_app"/>
</dbReference>
<dbReference type="PANTHER" id="PTHR45713">
    <property type="entry name" value="FTP DOMAIN-CONTAINING PROTEIN"/>
    <property type="match status" value="1"/>
</dbReference>
<feature type="chain" id="PRO_5035787779" description="F5/8 type C domain-containing protein" evidence="8">
    <location>
        <begin position="22"/>
        <end position="398"/>
    </location>
</feature>
<dbReference type="InterPro" id="IPR000421">
    <property type="entry name" value="FA58C"/>
</dbReference>
<dbReference type="InterPro" id="IPR006585">
    <property type="entry name" value="FTP1"/>
</dbReference>
<dbReference type="SUPFAM" id="SSF49785">
    <property type="entry name" value="Galactose-binding domain-like"/>
    <property type="match status" value="1"/>
</dbReference>
<comment type="caution">
    <text evidence="10">The sequence shown here is derived from an EMBL/GenBank/DDBJ whole genome shotgun (WGS) entry which is preliminary data.</text>
</comment>
<evidence type="ECO:0000256" key="6">
    <source>
        <dbReference type="ARBA" id="ARBA00022837"/>
    </source>
</evidence>
<keyword evidence="6" id="KW-0106">Calcium</keyword>
<keyword evidence="8" id="KW-0732">Signal</keyword>
<evidence type="ECO:0000256" key="5">
    <source>
        <dbReference type="ARBA" id="ARBA00022734"/>
    </source>
</evidence>
<dbReference type="SMART" id="SM00607">
    <property type="entry name" value="FTP"/>
    <property type="match status" value="1"/>
</dbReference>
<keyword evidence="11" id="KW-1185">Reference proteome</keyword>
<dbReference type="GO" id="GO:0042806">
    <property type="term" value="F:fucose binding"/>
    <property type="evidence" value="ECO:0007669"/>
    <property type="project" value="UniProtKB-ARBA"/>
</dbReference>
<sequence>MDILFFFFVLTLSFHLRLVKLCENGNCSNAIDVPLISKLNAPLKAELDISTLTAQLKELIKQEVQASVSKTVKDLIRKEVKLATTNIVKRVNNAVDYLHTSNNVTMSTYMQELKVALNVAQHKQTTQSSTYTEGNTKSENAVDGNYEQDMMLTRCSHTAISSNQPHWWAVDLGAIYTISHVVIFGRSDCCSERLSNFNIDVIKPCKNATNWFEGVTILCHHRQEATIYLNATCSNGATGRYVRIQQPKGENGLGLCEVEVHGLFEQDLNSVNLPYTCGFEGHSYDGLEGLIKTVNVNSEIQCTYMCAYVHGCHAADFVRKNNACYLMERKNGCVTKVIVRGNRPPQRDVTKVNAVRGNRPPQRDVTKVVVRNIWPSQRDVINFACHCSPQRAVTNLGS</sequence>
<feature type="domain" description="F5/8 type C" evidence="9">
    <location>
        <begin position="108"/>
        <end position="263"/>
    </location>
</feature>
<dbReference type="Gene3D" id="3.50.4.10">
    <property type="entry name" value="Hepatocyte Growth Factor"/>
    <property type="match status" value="1"/>
</dbReference>